<name>A0A3B9GZW1_9PROT</name>
<sequence>MPKTGILSILPRIQARSVSSFDRLYQLVGQNTGNLLFTNAVWNQIAGPKERINFTFDPGKLNERLGALVIPAANWLSPRVDFRDLADLVEKLTIPVVLIGLGAQDASYSGRIDIPDGTVRFVRAVAQRSDSISVRGDYTRRILEGFGITNVTVTGCPSLYHNFRSFVPPSNNLHVRFDRGLIHATRYSASYAPFARTKSLQRELFRLAYENGMDILFQSEPEEMRLLTGLDLENAFDDRLKGLMLEIYGAQDWNVLVDYVVSHGRLFFDVGEWSRSLDAYDYVLGTRLHGTIIALNSGVPAVLIHHDSRTRELAEFAAIPSVALENASLDPKKIVKLLNGIEWKGYYDRRSQNAALYKQFLLKNALPASEF</sequence>
<dbReference type="Proteomes" id="UP000259610">
    <property type="component" value="Unassembled WGS sequence"/>
</dbReference>
<organism evidence="2 3">
    <name type="scientific">Hyphomonas adhaerens</name>
    <dbReference type="NCBI Taxonomy" id="81029"/>
    <lineage>
        <taxon>Bacteria</taxon>
        <taxon>Pseudomonadati</taxon>
        <taxon>Pseudomonadota</taxon>
        <taxon>Alphaproteobacteria</taxon>
        <taxon>Hyphomonadales</taxon>
        <taxon>Hyphomonadaceae</taxon>
        <taxon>Hyphomonas</taxon>
    </lineage>
</organism>
<protein>
    <recommendedName>
        <fullName evidence="1">Polysaccharide pyruvyl transferase domain-containing protein</fullName>
    </recommendedName>
</protein>
<dbReference type="EMBL" id="DMAN01000282">
    <property type="protein sequence ID" value="HAE27992.1"/>
    <property type="molecule type" value="Genomic_DNA"/>
</dbReference>
<evidence type="ECO:0000259" key="1">
    <source>
        <dbReference type="Pfam" id="PF04230"/>
    </source>
</evidence>
<dbReference type="Pfam" id="PF04230">
    <property type="entry name" value="PS_pyruv_trans"/>
    <property type="match status" value="1"/>
</dbReference>
<evidence type="ECO:0000313" key="3">
    <source>
        <dbReference type="Proteomes" id="UP000259610"/>
    </source>
</evidence>
<gene>
    <name evidence="2" type="ORF">DCG58_12585</name>
</gene>
<feature type="domain" description="Polysaccharide pyruvyl transferase" evidence="1">
    <location>
        <begin position="31"/>
        <end position="307"/>
    </location>
</feature>
<dbReference type="AlphaFoldDB" id="A0A3B9GZW1"/>
<evidence type="ECO:0000313" key="2">
    <source>
        <dbReference type="EMBL" id="HAE27992.1"/>
    </source>
</evidence>
<dbReference type="InterPro" id="IPR007345">
    <property type="entry name" value="Polysacch_pyruvyl_Trfase"/>
</dbReference>
<reference evidence="2 3" key="1">
    <citation type="journal article" date="2018" name="Nat. Biotechnol.">
        <title>A standardized bacterial taxonomy based on genome phylogeny substantially revises the tree of life.</title>
        <authorList>
            <person name="Parks D.H."/>
            <person name="Chuvochina M."/>
            <person name="Waite D.W."/>
            <person name="Rinke C."/>
            <person name="Skarshewski A."/>
            <person name="Chaumeil P.A."/>
            <person name="Hugenholtz P."/>
        </authorList>
    </citation>
    <scope>NUCLEOTIDE SEQUENCE [LARGE SCALE GENOMIC DNA]</scope>
    <source>
        <strain evidence="2">UBA8733</strain>
    </source>
</reference>
<accession>A0A3B9GZW1</accession>
<comment type="caution">
    <text evidence="2">The sequence shown here is derived from an EMBL/GenBank/DDBJ whole genome shotgun (WGS) entry which is preliminary data.</text>
</comment>
<proteinExistence type="predicted"/>